<dbReference type="AlphaFoldDB" id="A0AAQ1MBP5"/>
<evidence type="ECO:0000313" key="1">
    <source>
        <dbReference type="EMBL" id="SHF74088.1"/>
    </source>
</evidence>
<sequence>MSISNWNDYGYGIRTDNLQIKSEESLGELVSMAPKLKAEMDAYFEEQEISELTMEDYLGYDTEYDYQLASLMRLVIKEAEGIDLVPCDDLNAWNYLLYMPSYPWRMSETDLRLTEEKLDEIFQKYFSVVTDDEISPTYLNLENGD</sequence>
<dbReference type="RefSeq" id="WP_021659209.1">
    <property type="nucleotide sequence ID" value="NZ_FQVY01000001.1"/>
</dbReference>
<accession>A0AAQ1MBP5</accession>
<comment type="caution">
    <text evidence="1">The sequence shown here is derived from an EMBL/GenBank/DDBJ whole genome shotgun (WGS) entry which is preliminary data.</text>
</comment>
<dbReference type="EMBL" id="FQVY01000001">
    <property type="protein sequence ID" value="SHF74088.1"/>
    <property type="molecule type" value="Genomic_DNA"/>
</dbReference>
<protein>
    <submittedName>
        <fullName evidence="1">Uncharacterized protein</fullName>
    </submittedName>
</protein>
<dbReference type="Proteomes" id="UP000184089">
    <property type="component" value="Unassembled WGS sequence"/>
</dbReference>
<reference evidence="2" key="1">
    <citation type="submission" date="2016-11" db="EMBL/GenBank/DDBJ databases">
        <authorList>
            <person name="Jaros S."/>
            <person name="Januszkiewicz K."/>
            <person name="Wedrychowicz H."/>
        </authorList>
    </citation>
    <scope>NUCLEOTIDE SEQUENCE [LARGE SCALE GENOMIC DNA]</scope>
    <source>
        <strain evidence="2">DSM 4029</strain>
    </source>
</reference>
<name>A0AAQ1MBP5_9FIRM</name>
<proteinExistence type="predicted"/>
<evidence type="ECO:0000313" key="2">
    <source>
        <dbReference type="Proteomes" id="UP000184089"/>
    </source>
</evidence>
<organism evidence="1 2">
    <name type="scientific">Bittarella massiliensis</name>
    <name type="common">ex Durand et al. 2017</name>
    <dbReference type="NCBI Taxonomy" id="1720313"/>
    <lineage>
        <taxon>Bacteria</taxon>
        <taxon>Bacillati</taxon>
        <taxon>Bacillota</taxon>
        <taxon>Clostridia</taxon>
        <taxon>Eubacteriales</taxon>
        <taxon>Oscillospiraceae</taxon>
        <taxon>Bittarella (ex Durand et al. 2017)</taxon>
    </lineage>
</organism>
<gene>
    <name evidence="1" type="ORF">SAMN05444424_0518</name>
</gene>